<dbReference type="Proteomes" id="UP001341281">
    <property type="component" value="Chromosome 08"/>
</dbReference>
<protein>
    <recommendedName>
        <fullName evidence="4">Retrotransposon gag domain-containing protein</fullName>
    </recommendedName>
</protein>
<evidence type="ECO:0000313" key="3">
    <source>
        <dbReference type="Proteomes" id="UP001341281"/>
    </source>
</evidence>
<dbReference type="EMBL" id="CP144752">
    <property type="protein sequence ID" value="WVZ89439.1"/>
    <property type="molecule type" value="Genomic_DNA"/>
</dbReference>
<reference evidence="2 3" key="1">
    <citation type="submission" date="2024-02" db="EMBL/GenBank/DDBJ databases">
        <title>High-quality chromosome-scale genome assembly of Pensacola bahiagrass (Paspalum notatum Flugge var. saurae).</title>
        <authorList>
            <person name="Vega J.M."/>
            <person name="Podio M."/>
            <person name="Orjuela J."/>
            <person name="Siena L.A."/>
            <person name="Pessino S.C."/>
            <person name="Combes M.C."/>
            <person name="Mariac C."/>
            <person name="Albertini E."/>
            <person name="Pupilli F."/>
            <person name="Ortiz J.P.A."/>
            <person name="Leblanc O."/>
        </authorList>
    </citation>
    <scope>NUCLEOTIDE SEQUENCE [LARGE SCALE GENOMIC DNA]</scope>
    <source>
        <strain evidence="2">R1</strain>
        <tissue evidence="2">Leaf</tissue>
    </source>
</reference>
<feature type="region of interest" description="Disordered" evidence="1">
    <location>
        <begin position="1"/>
        <end position="42"/>
    </location>
</feature>
<evidence type="ECO:0000256" key="1">
    <source>
        <dbReference type="SAM" id="MobiDB-lite"/>
    </source>
</evidence>
<sequence>VDPPVEFEEQPPEAFEQEQPQQRDRHGDFMKGHPPTFSHSADPLQADDWLRAVERQLDIAQCNDQERVLYATRQLRGAVLDWWESYSQQTESASLGSSSVRGSGVTMCWRA</sequence>
<gene>
    <name evidence="2" type="ORF">U9M48_035847</name>
</gene>
<proteinExistence type="predicted"/>
<evidence type="ECO:0008006" key="4">
    <source>
        <dbReference type="Google" id="ProtNLM"/>
    </source>
</evidence>
<feature type="non-terminal residue" evidence="2">
    <location>
        <position position="1"/>
    </location>
</feature>
<name>A0AAQ3UHV9_PASNO</name>
<keyword evidence="3" id="KW-1185">Reference proteome</keyword>
<feature type="compositionally biased region" description="Acidic residues" evidence="1">
    <location>
        <begin position="1"/>
        <end position="11"/>
    </location>
</feature>
<feature type="compositionally biased region" description="Basic and acidic residues" evidence="1">
    <location>
        <begin position="21"/>
        <end position="31"/>
    </location>
</feature>
<evidence type="ECO:0000313" key="2">
    <source>
        <dbReference type="EMBL" id="WVZ89439.1"/>
    </source>
</evidence>
<dbReference type="AlphaFoldDB" id="A0AAQ3UHV9"/>
<accession>A0AAQ3UHV9</accession>
<organism evidence="2 3">
    <name type="scientific">Paspalum notatum var. saurae</name>
    <dbReference type="NCBI Taxonomy" id="547442"/>
    <lineage>
        <taxon>Eukaryota</taxon>
        <taxon>Viridiplantae</taxon>
        <taxon>Streptophyta</taxon>
        <taxon>Embryophyta</taxon>
        <taxon>Tracheophyta</taxon>
        <taxon>Spermatophyta</taxon>
        <taxon>Magnoliopsida</taxon>
        <taxon>Liliopsida</taxon>
        <taxon>Poales</taxon>
        <taxon>Poaceae</taxon>
        <taxon>PACMAD clade</taxon>
        <taxon>Panicoideae</taxon>
        <taxon>Andropogonodae</taxon>
        <taxon>Paspaleae</taxon>
        <taxon>Paspalinae</taxon>
        <taxon>Paspalum</taxon>
    </lineage>
</organism>